<keyword evidence="5" id="KW-1185">Reference proteome</keyword>
<dbReference type="InterPro" id="IPR039421">
    <property type="entry name" value="Type_1_exporter"/>
</dbReference>
<dbReference type="SUPFAM" id="SSF52540">
    <property type="entry name" value="P-loop containing nucleoside triphosphate hydrolases"/>
    <property type="match status" value="1"/>
</dbReference>
<evidence type="ECO:0000256" key="2">
    <source>
        <dbReference type="ARBA" id="ARBA00022840"/>
    </source>
</evidence>
<organism evidence="4 5">
    <name type="scientific">Reinekea blandensis MED297</name>
    <dbReference type="NCBI Taxonomy" id="314283"/>
    <lineage>
        <taxon>Bacteria</taxon>
        <taxon>Pseudomonadati</taxon>
        <taxon>Pseudomonadota</taxon>
        <taxon>Gammaproteobacteria</taxon>
        <taxon>Oceanospirillales</taxon>
        <taxon>Saccharospirillaceae</taxon>
        <taxon>Reinekea</taxon>
    </lineage>
</organism>
<dbReference type="PANTHER" id="PTHR24222:SF76">
    <property type="entry name" value="MYCOBACTIN IMPORT ATP-BINDING_PERMEASE PROTEIN IRTB"/>
    <property type="match status" value="1"/>
</dbReference>
<dbReference type="GO" id="GO:0005524">
    <property type="term" value="F:ATP binding"/>
    <property type="evidence" value="ECO:0007669"/>
    <property type="project" value="UniProtKB-KW"/>
</dbReference>
<dbReference type="InterPro" id="IPR003439">
    <property type="entry name" value="ABC_transporter-like_ATP-bd"/>
</dbReference>
<protein>
    <submittedName>
        <fullName evidence="4">Efflux ABC transporter, transmembrane ATP-binding protein</fullName>
    </submittedName>
</protein>
<keyword evidence="1" id="KW-0547">Nucleotide-binding</keyword>
<feature type="domain" description="ABC transporter" evidence="3">
    <location>
        <begin position="1"/>
        <end position="183"/>
    </location>
</feature>
<evidence type="ECO:0000313" key="5">
    <source>
        <dbReference type="Proteomes" id="UP000005953"/>
    </source>
</evidence>
<dbReference type="HOGENOM" id="CLU_1450657_0_0_6"/>
<keyword evidence="2 4" id="KW-0067">ATP-binding</keyword>
<keyword evidence="4" id="KW-0472">Membrane</keyword>
<dbReference type="Pfam" id="PF00005">
    <property type="entry name" value="ABC_tran"/>
    <property type="match status" value="1"/>
</dbReference>
<name>A4BG22_9GAMM</name>
<dbReference type="RefSeq" id="WP_008047679.1">
    <property type="nucleotide sequence ID" value="NZ_CH724154.1"/>
</dbReference>
<dbReference type="PANTHER" id="PTHR24222">
    <property type="entry name" value="ABC TRANSPORTER B FAMILY"/>
    <property type="match status" value="1"/>
</dbReference>
<proteinExistence type="predicted"/>
<dbReference type="AlphaFoldDB" id="A4BG22"/>
<dbReference type="OrthoDB" id="9806127at2"/>
<dbReference type="PROSITE" id="PS00211">
    <property type="entry name" value="ABC_TRANSPORTER_1"/>
    <property type="match status" value="1"/>
</dbReference>
<evidence type="ECO:0000313" key="4">
    <source>
        <dbReference type="EMBL" id="EAR08817.1"/>
    </source>
</evidence>
<accession>A4BG22</accession>
<gene>
    <name evidence="4" type="ORF">MED297_04087</name>
</gene>
<sequence>PASGEICVGGEPVSDIQLEALRQQMAIVSQESALFDESIEDNIWLGDLNRPEESVRESARMAMVTDFTEDLTFGLKSLAGPRGTNLSGGQRQRVIIARALLRDAPILLLDEATSALDTQTEVKIQTVLNEFAHAKTAIVIAHRLSTVMNADVIHVVKDGAVVESGTHDELMRNGTHYRELYQALEK</sequence>
<reference evidence="4 5" key="1">
    <citation type="submission" date="2006-02" db="EMBL/GenBank/DDBJ databases">
        <authorList>
            <person name="Pinhassi J."/>
            <person name="Pedros-Alio C."/>
            <person name="Ferriera S."/>
            <person name="Johnson J."/>
            <person name="Kravitz S."/>
            <person name="Halpern A."/>
            <person name="Remington K."/>
            <person name="Beeson K."/>
            <person name="Tran B."/>
            <person name="Rogers Y.-H."/>
            <person name="Friedman R."/>
            <person name="Venter J.C."/>
        </authorList>
    </citation>
    <scope>NUCLEOTIDE SEQUENCE [LARGE SCALE GENOMIC DNA]</scope>
    <source>
        <strain evidence="4 5">MED297</strain>
    </source>
</reference>
<comment type="caution">
    <text evidence="4">The sequence shown here is derived from an EMBL/GenBank/DDBJ whole genome shotgun (WGS) entry which is preliminary data.</text>
</comment>
<dbReference type="STRING" id="314283.MED297_04087"/>
<dbReference type="GO" id="GO:0042626">
    <property type="term" value="F:ATPase-coupled transmembrane transporter activity"/>
    <property type="evidence" value="ECO:0007669"/>
    <property type="project" value="TreeGrafter"/>
</dbReference>
<dbReference type="Proteomes" id="UP000005953">
    <property type="component" value="Unassembled WGS sequence"/>
</dbReference>
<dbReference type="Gene3D" id="3.40.50.300">
    <property type="entry name" value="P-loop containing nucleotide triphosphate hydrolases"/>
    <property type="match status" value="1"/>
</dbReference>
<dbReference type="GO" id="GO:0005886">
    <property type="term" value="C:plasma membrane"/>
    <property type="evidence" value="ECO:0007669"/>
    <property type="project" value="TreeGrafter"/>
</dbReference>
<keyword evidence="4" id="KW-0812">Transmembrane</keyword>
<feature type="non-terminal residue" evidence="4">
    <location>
        <position position="1"/>
    </location>
</feature>
<dbReference type="InterPro" id="IPR027417">
    <property type="entry name" value="P-loop_NTPase"/>
</dbReference>
<dbReference type="InterPro" id="IPR017871">
    <property type="entry name" value="ABC_transporter-like_CS"/>
</dbReference>
<evidence type="ECO:0000256" key="1">
    <source>
        <dbReference type="ARBA" id="ARBA00022741"/>
    </source>
</evidence>
<dbReference type="EMBL" id="AAOE01000015">
    <property type="protein sequence ID" value="EAR08817.1"/>
    <property type="molecule type" value="Genomic_DNA"/>
</dbReference>
<dbReference type="GO" id="GO:0016887">
    <property type="term" value="F:ATP hydrolysis activity"/>
    <property type="evidence" value="ECO:0007669"/>
    <property type="project" value="InterPro"/>
</dbReference>
<dbReference type="PROSITE" id="PS50893">
    <property type="entry name" value="ABC_TRANSPORTER_2"/>
    <property type="match status" value="1"/>
</dbReference>
<evidence type="ECO:0000259" key="3">
    <source>
        <dbReference type="PROSITE" id="PS50893"/>
    </source>
</evidence>